<organism evidence="2 3">
    <name type="scientific">Fusarium oxysporum f. sp. cubense</name>
    <dbReference type="NCBI Taxonomy" id="61366"/>
    <lineage>
        <taxon>Eukaryota</taxon>
        <taxon>Fungi</taxon>
        <taxon>Dikarya</taxon>
        <taxon>Ascomycota</taxon>
        <taxon>Pezizomycotina</taxon>
        <taxon>Sordariomycetes</taxon>
        <taxon>Hypocreomycetidae</taxon>
        <taxon>Hypocreales</taxon>
        <taxon>Nectriaceae</taxon>
        <taxon>Fusarium</taxon>
        <taxon>Fusarium oxysporum species complex</taxon>
    </lineage>
</organism>
<name>A0A559LCU2_FUSOC</name>
<dbReference type="AlphaFoldDB" id="A0A559LCU2"/>
<dbReference type="SUPFAM" id="SSF55298">
    <property type="entry name" value="YjgF-like"/>
    <property type="match status" value="1"/>
</dbReference>
<dbReference type="GO" id="GO:0005829">
    <property type="term" value="C:cytosol"/>
    <property type="evidence" value="ECO:0007669"/>
    <property type="project" value="TreeGrafter"/>
</dbReference>
<dbReference type="InterPro" id="IPR035959">
    <property type="entry name" value="RutC-like_sf"/>
</dbReference>
<evidence type="ECO:0000313" key="2">
    <source>
        <dbReference type="EMBL" id="TVY71591.1"/>
    </source>
</evidence>
<dbReference type="InterPro" id="IPR006175">
    <property type="entry name" value="YjgF/YER057c/UK114"/>
</dbReference>
<dbReference type="EMBL" id="SRMI01000004">
    <property type="protein sequence ID" value="TVY71591.1"/>
    <property type="molecule type" value="Genomic_DNA"/>
</dbReference>
<dbReference type="Gene3D" id="3.30.1330.40">
    <property type="entry name" value="RutC-like"/>
    <property type="match status" value="1"/>
</dbReference>
<accession>A0A559LCU2</accession>
<dbReference type="NCBIfam" id="TIGR00004">
    <property type="entry name" value="Rid family detoxifying hydrolase"/>
    <property type="match status" value="1"/>
</dbReference>
<dbReference type="CDD" id="cd00448">
    <property type="entry name" value="YjgF_YER057c_UK114_family"/>
    <property type="match status" value="1"/>
</dbReference>
<proteinExistence type="inferred from homology"/>
<evidence type="ECO:0000256" key="1">
    <source>
        <dbReference type="ARBA" id="ARBA00010552"/>
    </source>
</evidence>
<dbReference type="Pfam" id="PF01042">
    <property type="entry name" value="Ribonuc_L-PSP"/>
    <property type="match status" value="1"/>
</dbReference>
<comment type="caution">
    <text evidence="2">The sequence shown here is derived from an EMBL/GenBank/DDBJ whole genome shotgun (WGS) entry which is preliminary data.</text>
</comment>
<dbReference type="FunFam" id="3.30.1330.40:FF:000001">
    <property type="entry name" value="L-PSP family endoribonuclease"/>
    <property type="match status" value="1"/>
</dbReference>
<protein>
    <submittedName>
        <fullName evidence="2">RutC family protein</fullName>
    </submittedName>
</protein>
<dbReference type="Proteomes" id="UP000320707">
    <property type="component" value="Unassembled WGS sequence"/>
</dbReference>
<comment type="similarity">
    <text evidence="1">Belongs to the RutC family.</text>
</comment>
<evidence type="ECO:0000313" key="3">
    <source>
        <dbReference type="Proteomes" id="UP000320707"/>
    </source>
</evidence>
<dbReference type="PANTHER" id="PTHR11803:SF42">
    <property type="entry name" value="MMF1"/>
    <property type="match status" value="1"/>
</dbReference>
<sequence>MTPRFTPVTTPNAPAPLPQFSAAVTYNGLVYCSGNIGIKPGQGLVVVEGTVKDRAIQALSNIKNILEAAGSSIENVIKMNIYLTNMDNFTLLNEAYDMFFTQDIKPARTCVAVYQLPLGTDVEIECTAYLN</sequence>
<reference evidence="2 3" key="1">
    <citation type="journal article" date="2019" name="Microbiol. Resour. Announc.">
        <title>High-quality draft genome sequence of Fusarium oxysporum f. sp. cubense strain 160527, a causal agent of Panama disease.</title>
        <authorList>
            <person name="Asai S."/>
            <person name="Ayukawa Y."/>
            <person name="Gan P."/>
            <person name="Masuda S."/>
            <person name="Komatsu K."/>
            <person name="Shirasu K."/>
            <person name="Arie T."/>
        </authorList>
    </citation>
    <scope>NUCLEOTIDE SEQUENCE [LARGE SCALE GENOMIC DNA]</scope>
    <source>
        <strain evidence="2 3">160527</strain>
    </source>
</reference>
<dbReference type="PANTHER" id="PTHR11803">
    <property type="entry name" value="2-IMINOBUTANOATE/2-IMINOPROPANOATE DEAMINASE RIDA"/>
    <property type="match status" value="1"/>
</dbReference>
<dbReference type="InterPro" id="IPR006056">
    <property type="entry name" value="RidA"/>
</dbReference>
<dbReference type="GO" id="GO:0019239">
    <property type="term" value="F:deaminase activity"/>
    <property type="evidence" value="ECO:0007669"/>
    <property type="project" value="TreeGrafter"/>
</dbReference>
<dbReference type="GO" id="GO:0005739">
    <property type="term" value="C:mitochondrion"/>
    <property type="evidence" value="ECO:0007669"/>
    <property type="project" value="TreeGrafter"/>
</dbReference>
<gene>
    <name evidence="2" type="ORF">Focb16_v011436</name>
</gene>